<name>A0A4U9HCD9_SERRU</name>
<dbReference type="Pfam" id="PF06092">
    <property type="entry name" value="DUF943"/>
    <property type="match status" value="1"/>
</dbReference>
<evidence type="ECO:0000313" key="3">
    <source>
        <dbReference type="Proteomes" id="UP000307968"/>
    </source>
</evidence>
<dbReference type="AlphaFoldDB" id="A0A4U9HCD9"/>
<sequence>MSIRPIDVRGKRVLLLTACVSIVYISWLFLRPILIVAVHQRGDYSDILVKNFPATDKGRIQWWFENKDKLKTQYNIPQPASYGSFTITFWLFGDGYQEEGKYDRLCFDDMPTKKNCIDKNLLMMVRYAKNTGLSFRLDGGVYRIKGNGEMIKEKYK</sequence>
<proteinExistence type="predicted"/>
<dbReference type="Proteomes" id="UP000307968">
    <property type="component" value="Chromosome"/>
</dbReference>
<dbReference type="RefSeq" id="WP_082394712.1">
    <property type="nucleotide sequence ID" value="NZ_CAMIPJ010000003.1"/>
</dbReference>
<reference evidence="2 3" key="1">
    <citation type="submission" date="2019-05" db="EMBL/GenBank/DDBJ databases">
        <authorList>
            <consortium name="Pathogen Informatics"/>
        </authorList>
    </citation>
    <scope>NUCLEOTIDE SEQUENCE [LARGE SCALE GENOMIC DNA]</scope>
    <source>
        <strain evidence="2 3">NCTC12971</strain>
    </source>
</reference>
<dbReference type="EMBL" id="LR590463">
    <property type="protein sequence ID" value="VTP61264.1"/>
    <property type="molecule type" value="Genomic_DNA"/>
</dbReference>
<organism evidence="2 3">
    <name type="scientific">Serratia rubidaea</name>
    <name type="common">Serratia marinorubra</name>
    <dbReference type="NCBI Taxonomy" id="61652"/>
    <lineage>
        <taxon>Bacteria</taxon>
        <taxon>Pseudomonadati</taxon>
        <taxon>Pseudomonadota</taxon>
        <taxon>Gammaproteobacteria</taxon>
        <taxon>Enterobacterales</taxon>
        <taxon>Yersiniaceae</taxon>
        <taxon>Serratia</taxon>
    </lineage>
</organism>
<dbReference type="GeneID" id="61764966"/>
<feature type="transmembrane region" description="Helical" evidence="1">
    <location>
        <begin position="12"/>
        <end position="30"/>
    </location>
</feature>
<keyword evidence="1" id="KW-0472">Membrane</keyword>
<evidence type="ECO:0000313" key="2">
    <source>
        <dbReference type="EMBL" id="VTP61264.1"/>
    </source>
</evidence>
<keyword evidence="1" id="KW-0812">Transmembrane</keyword>
<evidence type="ECO:0000256" key="1">
    <source>
        <dbReference type="SAM" id="Phobius"/>
    </source>
</evidence>
<accession>A0A4U9HCD9</accession>
<keyword evidence="1" id="KW-1133">Transmembrane helix</keyword>
<gene>
    <name evidence="2" type="ORF">NCTC12971_01773</name>
</gene>
<protein>
    <submittedName>
        <fullName evidence="2">Enterobacterial putative membrane protein (DUF943)</fullName>
    </submittedName>
</protein>
<dbReference type="InterPro" id="IPR010351">
    <property type="entry name" value="DUF943"/>
</dbReference>